<keyword evidence="1" id="KW-0560">Oxidoreductase</keyword>
<dbReference type="GO" id="GO:0016491">
    <property type="term" value="F:oxidoreductase activity"/>
    <property type="evidence" value="ECO:0007669"/>
    <property type="project" value="UniProtKB-KW"/>
</dbReference>
<comment type="caution">
    <text evidence="4">The sequence shown here is derived from an EMBL/GenBank/DDBJ whole genome shotgun (WGS) entry which is preliminary data.</text>
</comment>
<organism evidence="4">
    <name type="scientific">Caldilinea aerophila</name>
    <dbReference type="NCBI Taxonomy" id="133453"/>
    <lineage>
        <taxon>Bacteria</taxon>
        <taxon>Bacillati</taxon>
        <taxon>Chloroflexota</taxon>
        <taxon>Caldilineae</taxon>
        <taxon>Caldilineales</taxon>
        <taxon>Caldilineaceae</taxon>
        <taxon>Caldilinea</taxon>
    </lineage>
</organism>
<gene>
    <name evidence="4" type="ORF">ENQ20_07565</name>
</gene>
<dbReference type="SUPFAM" id="SSF55347">
    <property type="entry name" value="Glyceraldehyde-3-phosphate dehydrogenase-like, C-terminal domain"/>
    <property type="match status" value="1"/>
</dbReference>
<dbReference type="InterPro" id="IPR050463">
    <property type="entry name" value="Gfo/Idh/MocA_oxidrdct_glycsds"/>
</dbReference>
<evidence type="ECO:0000256" key="1">
    <source>
        <dbReference type="ARBA" id="ARBA00023002"/>
    </source>
</evidence>
<feature type="domain" description="GFO/IDH/MocA-like oxidoreductase" evidence="3">
    <location>
        <begin position="132"/>
        <end position="255"/>
    </location>
</feature>
<evidence type="ECO:0000259" key="2">
    <source>
        <dbReference type="Pfam" id="PF01408"/>
    </source>
</evidence>
<dbReference type="AlphaFoldDB" id="A0A7C1FNP8"/>
<protein>
    <submittedName>
        <fullName evidence="4">Gfo/Idh/MocA family oxidoreductase</fullName>
    </submittedName>
</protein>
<dbReference type="Gene3D" id="3.40.50.720">
    <property type="entry name" value="NAD(P)-binding Rossmann-like Domain"/>
    <property type="match status" value="1"/>
</dbReference>
<evidence type="ECO:0000259" key="3">
    <source>
        <dbReference type="Pfam" id="PF22725"/>
    </source>
</evidence>
<dbReference type="Gene3D" id="3.30.360.10">
    <property type="entry name" value="Dihydrodipicolinate Reductase, domain 2"/>
    <property type="match status" value="1"/>
</dbReference>
<sequence>MLPLDLALVGAAHIHTPNFIRRILMRNDVRVKYVWDHDFGRAQRRAAELDATAVDELAPIWQDESIKGVIICSETNRHEPLVMEAVAAGKHLFVEKPLGMGRDDAARMADAIEAAGVIFQTGYFMRGQPVHQFIRKQIHLGHFGKITRVRHSNCHSGSLGRWFDGEWRWMADLMQAGVGAFGDLGTHSLDILMWMLGDVARVTAVIDTAVGNYGETDEFGEGLLLFENGVVGTLAAGWVDVQNPVTMLVSGTEGHAYVCEGKLFFKSSHVEGADGQTPWSDLPEAWPHAFDLFLDAVVGGSTERLVTPREAAARSAVMEAIYKAAREKQWVSINA</sequence>
<feature type="domain" description="Gfo/Idh/MocA-like oxidoreductase N-terminal" evidence="2">
    <location>
        <begin position="6"/>
        <end position="123"/>
    </location>
</feature>
<dbReference type="InterPro" id="IPR000683">
    <property type="entry name" value="Gfo/Idh/MocA-like_OxRdtase_N"/>
</dbReference>
<accession>A0A7C1FNP8</accession>
<reference evidence="4" key="1">
    <citation type="journal article" date="2020" name="mSystems">
        <title>Genome- and Community-Level Interaction Insights into Carbon Utilization and Element Cycling Functions of Hydrothermarchaeota in Hydrothermal Sediment.</title>
        <authorList>
            <person name="Zhou Z."/>
            <person name="Liu Y."/>
            <person name="Xu W."/>
            <person name="Pan J."/>
            <person name="Luo Z.H."/>
            <person name="Li M."/>
        </authorList>
    </citation>
    <scope>NUCLEOTIDE SEQUENCE [LARGE SCALE GENOMIC DNA]</scope>
    <source>
        <strain evidence="4">SpSt-289</strain>
    </source>
</reference>
<dbReference type="Pfam" id="PF22725">
    <property type="entry name" value="GFO_IDH_MocA_C3"/>
    <property type="match status" value="1"/>
</dbReference>
<dbReference type="InterPro" id="IPR036291">
    <property type="entry name" value="NAD(P)-bd_dom_sf"/>
</dbReference>
<dbReference type="EMBL" id="DSMG01000082">
    <property type="protein sequence ID" value="HDX31338.1"/>
    <property type="molecule type" value="Genomic_DNA"/>
</dbReference>
<dbReference type="GO" id="GO:0000166">
    <property type="term" value="F:nucleotide binding"/>
    <property type="evidence" value="ECO:0007669"/>
    <property type="project" value="InterPro"/>
</dbReference>
<dbReference type="Pfam" id="PF01408">
    <property type="entry name" value="GFO_IDH_MocA"/>
    <property type="match status" value="1"/>
</dbReference>
<dbReference type="PANTHER" id="PTHR43818:SF11">
    <property type="entry name" value="BCDNA.GH03377"/>
    <property type="match status" value="1"/>
</dbReference>
<dbReference type="InterPro" id="IPR055170">
    <property type="entry name" value="GFO_IDH_MocA-like_dom"/>
</dbReference>
<evidence type="ECO:0000313" key="4">
    <source>
        <dbReference type="EMBL" id="HDX31338.1"/>
    </source>
</evidence>
<dbReference type="SUPFAM" id="SSF51735">
    <property type="entry name" value="NAD(P)-binding Rossmann-fold domains"/>
    <property type="match status" value="1"/>
</dbReference>
<proteinExistence type="predicted"/>
<name>A0A7C1FNP8_9CHLR</name>
<dbReference type="PANTHER" id="PTHR43818">
    <property type="entry name" value="BCDNA.GH03377"/>
    <property type="match status" value="1"/>
</dbReference>